<dbReference type="GO" id="GO:0005634">
    <property type="term" value="C:nucleus"/>
    <property type="evidence" value="ECO:0007669"/>
    <property type="project" value="UniProtKB-SubCell"/>
</dbReference>
<sequence>MKMSRANVELDFFGMERKENSSSNQSQFKKLFNRQRSFRDIQGAISKINPEILKSVIASGSVSTDNGNFVDYKKSSASASAFSLPSTPKEEAVPLPSLPLFRHITRLATENLSETAPLTIFYNGTVTVFDVPREKAETILKLALEGNSNSVETNQQLLETLNNGDLPIARRKSLQRFLEKRKERLTTVSPYSCCD</sequence>
<comment type="caution">
    <text evidence="4">The sequence shown here is derived from an EMBL/GenBank/DDBJ whole genome shotgun (WGS) entry which is preliminary data.</text>
</comment>
<keyword evidence="2" id="KW-1184">Jasmonic acid signaling pathway</keyword>
<dbReference type="GO" id="GO:0031347">
    <property type="term" value="P:regulation of defense response"/>
    <property type="evidence" value="ECO:0007669"/>
    <property type="project" value="UniProtKB-UniRule"/>
</dbReference>
<dbReference type="EMBL" id="JANJYI010000009">
    <property type="protein sequence ID" value="KAK2636885.1"/>
    <property type="molecule type" value="Genomic_DNA"/>
</dbReference>
<dbReference type="InterPro" id="IPR040390">
    <property type="entry name" value="TIFY/JAZ"/>
</dbReference>
<dbReference type="AlphaFoldDB" id="A0AAD9WNZ1"/>
<comment type="subcellular location">
    <subcellularLocation>
        <location evidence="2">Nucleus</location>
    </subcellularLocation>
</comment>
<dbReference type="GO" id="GO:2000022">
    <property type="term" value="P:regulation of jasmonic acid mediated signaling pathway"/>
    <property type="evidence" value="ECO:0007669"/>
    <property type="project" value="UniProtKB-UniRule"/>
</dbReference>
<evidence type="ECO:0000313" key="4">
    <source>
        <dbReference type="EMBL" id="KAK2636885.1"/>
    </source>
</evidence>
<comment type="function">
    <text evidence="2">Repressor of jasmonate responses.</text>
</comment>
<gene>
    <name evidence="4" type="ORF">Ddye_031677</name>
</gene>
<organism evidence="4 5">
    <name type="scientific">Dipteronia dyeriana</name>
    <dbReference type="NCBI Taxonomy" id="168575"/>
    <lineage>
        <taxon>Eukaryota</taxon>
        <taxon>Viridiplantae</taxon>
        <taxon>Streptophyta</taxon>
        <taxon>Embryophyta</taxon>
        <taxon>Tracheophyta</taxon>
        <taxon>Spermatophyta</taxon>
        <taxon>Magnoliopsida</taxon>
        <taxon>eudicotyledons</taxon>
        <taxon>Gunneridae</taxon>
        <taxon>Pentapetalae</taxon>
        <taxon>rosids</taxon>
        <taxon>malvids</taxon>
        <taxon>Sapindales</taxon>
        <taxon>Sapindaceae</taxon>
        <taxon>Hippocastanoideae</taxon>
        <taxon>Acereae</taxon>
        <taxon>Dipteronia</taxon>
    </lineage>
</organism>
<dbReference type="Pfam" id="PF09425">
    <property type="entry name" value="Jas_motif"/>
    <property type="match status" value="1"/>
</dbReference>
<proteinExistence type="inferred from homology"/>
<feature type="domain" description="Tify" evidence="3">
    <location>
        <begin position="111"/>
        <end position="145"/>
    </location>
</feature>
<dbReference type="InterPro" id="IPR018467">
    <property type="entry name" value="CCT_CS"/>
</dbReference>
<protein>
    <recommendedName>
        <fullName evidence="2">Protein TIFY</fullName>
    </recommendedName>
    <alternativeName>
        <fullName evidence="2">Jasmonate ZIM domain-containing protein</fullName>
    </alternativeName>
</protein>
<dbReference type="PANTHER" id="PTHR33077">
    <property type="entry name" value="PROTEIN TIFY 4A-RELATED-RELATED"/>
    <property type="match status" value="1"/>
</dbReference>
<dbReference type="InterPro" id="IPR010399">
    <property type="entry name" value="Tify_dom"/>
</dbReference>
<accession>A0AAD9WNZ1</accession>
<dbReference type="PANTHER" id="PTHR33077:SF5">
    <property type="entry name" value="PROTEIN TIFY 9"/>
    <property type="match status" value="1"/>
</dbReference>
<evidence type="ECO:0000259" key="3">
    <source>
        <dbReference type="PROSITE" id="PS51320"/>
    </source>
</evidence>
<dbReference type="Proteomes" id="UP001280121">
    <property type="component" value="Unassembled WGS sequence"/>
</dbReference>
<evidence type="ECO:0000313" key="5">
    <source>
        <dbReference type="Proteomes" id="UP001280121"/>
    </source>
</evidence>
<dbReference type="GO" id="GO:0009611">
    <property type="term" value="P:response to wounding"/>
    <property type="evidence" value="ECO:0007669"/>
    <property type="project" value="UniProtKB-UniRule"/>
</dbReference>
<evidence type="ECO:0000256" key="2">
    <source>
        <dbReference type="RuleBase" id="RU369065"/>
    </source>
</evidence>
<dbReference type="PROSITE" id="PS51320">
    <property type="entry name" value="TIFY"/>
    <property type="match status" value="1"/>
</dbReference>
<keyword evidence="2" id="KW-0539">Nucleus</keyword>
<dbReference type="Pfam" id="PF06200">
    <property type="entry name" value="tify"/>
    <property type="match status" value="1"/>
</dbReference>
<keyword evidence="5" id="KW-1185">Reference proteome</keyword>
<name>A0AAD9WNZ1_9ROSI</name>
<comment type="domain">
    <text evidence="2">The jas domain is required for interaction with COI1.</text>
</comment>
<comment type="similarity">
    <text evidence="1 2">Belongs to the TIFY/JAZ family.</text>
</comment>
<dbReference type="SMART" id="SM00979">
    <property type="entry name" value="TIFY"/>
    <property type="match status" value="1"/>
</dbReference>
<evidence type="ECO:0000256" key="1">
    <source>
        <dbReference type="ARBA" id="ARBA00008614"/>
    </source>
</evidence>
<reference evidence="4" key="1">
    <citation type="journal article" date="2023" name="Plant J.">
        <title>Genome sequences and population genomics provide insights into the demographic history, inbreeding, and mutation load of two 'living fossil' tree species of Dipteronia.</title>
        <authorList>
            <person name="Feng Y."/>
            <person name="Comes H.P."/>
            <person name="Chen J."/>
            <person name="Zhu S."/>
            <person name="Lu R."/>
            <person name="Zhang X."/>
            <person name="Li P."/>
            <person name="Qiu J."/>
            <person name="Olsen K.M."/>
            <person name="Qiu Y."/>
        </authorList>
    </citation>
    <scope>NUCLEOTIDE SEQUENCE</scope>
    <source>
        <strain evidence="4">KIB01</strain>
    </source>
</reference>